<comment type="caution">
    <text evidence="1">The sequence shown here is derived from an EMBL/GenBank/DDBJ whole genome shotgun (WGS) entry which is preliminary data.</text>
</comment>
<accession>A0ACA9Y7N3</accession>
<gene>
    <name evidence="1" type="ORF">CLIB1444_04S10726</name>
</gene>
<evidence type="ECO:0000313" key="2">
    <source>
        <dbReference type="Proteomes" id="UP001152531"/>
    </source>
</evidence>
<protein>
    <submittedName>
        <fullName evidence="1">NADPH-dependent methylglyoxal reductase Grp2p</fullName>
    </submittedName>
</protein>
<evidence type="ECO:0000313" key="1">
    <source>
        <dbReference type="EMBL" id="CAH6720912.1"/>
    </source>
</evidence>
<sequence length="335" mass="36680">MTNKKYSAIKKGDTILVTGATGFIGAWVVSKLLNDYKVKLVIRDESKYPKLKEIFGAVDYAVCNIDDLDSLKEAVNGCQGVIHLASPFTFKVNNYEEELMKPAVEGTTTILKACLHSEVKRIVITSSFAAIYDAAKGLQPHKVYTEKEFSPLTYEDGVNAKDPGMAYRASKSVAEKAAWDFIKQQDANFDISVICPSMVFGPLYSTTLLKSLADINSSNAVIWSLVNASEIPPTKAPLYVDVRDVADAHVNALVSENASNSRYLVSAGDYDTQEIADILRLAKFKNIPAGTPGQRISGTHFKGDSSKAVKDLGIQFRPLDQSVIELCHQLLAYQP</sequence>
<dbReference type="EMBL" id="CALSDN010000004">
    <property type="protein sequence ID" value="CAH6720912.1"/>
    <property type="molecule type" value="Genomic_DNA"/>
</dbReference>
<name>A0ACA9Y7N3_9ASCO</name>
<reference evidence="1" key="1">
    <citation type="submission" date="2022-06" db="EMBL/GenBank/DDBJ databases">
        <authorList>
            <person name="Legras J.-L."/>
            <person name="Devillers H."/>
            <person name="Grondin C."/>
        </authorList>
    </citation>
    <scope>NUCLEOTIDE SEQUENCE</scope>
    <source>
        <strain evidence="1">CLIB 1444</strain>
    </source>
</reference>
<organism evidence="1 2">
    <name type="scientific">[Candida] jaroonii</name>
    <dbReference type="NCBI Taxonomy" id="467808"/>
    <lineage>
        <taxon>Eukaryota</taxon>
        <taxon>Fungi</taxon>
        <taxon>Dikarya</taxon>
        <taxon>Ascomycota</taxon>
        <taxon>Saccharomycotina</taxon>
        <taxon>Pichiomycetes</taxon>
        <taxon>Debaryomycetaceae</taxon>
        <taxon>Yamadazyma</taxon>
    </lineage>
</organism>
<proteinExistence type="predicted"/>
<keyword evidence="2" id="KW-1185">Reference proteome</keyword>
<dbReference type="Proteomes" id="UP001152531">
    <property type="component" value="Unassembled WGS sequence"/>
</dbReference>